<dbReference type="Gene3D" id="3.40.50.1820">
    <property type="entry name" value="alpha/beta hydrolase"/>
    <property type="match status" value="1"/>
</dbReference>
<dbReference type="eggNOG" id="COG1073">
    <property type="taxonomic scope" value="Bacteria"/>
</dbReference>
<dbReference type="OrthoDB" id="9808398at2"/>
<keyword evidence="1" id="KW-0732">Signal</keyword>
<comment type="caution">
    <text evidence="3">The sequence shown here is derived from an EMBL/GenBank/DDBJ whole genome shotgun (WGS) entry which is preliminary data.</text>
</comment>
<evidence type="ECO:0000259" key="2">
    <source>
        <dbReference type="Pfam" id="PF12697"/>
    </source>
</evidence>
<feature type="domain" description="AB hydrolase-1" evidence="2">
    <location>
        <begin position="113"/>
        <end position="324"/>
    </location>
</feature>
<accession>A0A091B1G3</accession>
<dbReference type="InterPro" id="IPR000073">
    <property type="entry name" value="AB_hydrolase_1"/>
</dbReference>
<dbReference type="EMBL" id="AVCH01000182">
    <property type="protein sequence ID" value="KFN45501.1"/>
    <property type="molecule type" value="Genomic_DNA"/>
</dbReference>
<dbReference type="PANTHER" id="PTHR43194">
    <property type="entry name" value="HYDROLASE ALPHA/BETA FOLD FAMILY"/>
    <property type="match status" value="1"/>
</dbReference>
<reference evidence="3 4" key="1">
    <citation type="submission" date="2013-09" db="EMBL/GenBank/DDBJ databases">
        <title>Genome sequencing of Arenimonas malthae.</title>
        <authorList>
            <person name="Chen F."/>
            <person name="Wang G."/>
        </authorList>
    </citation>
    <scope>NUCLEOTIDE SEQUENCE [LARGE SCALE GENOMIC DNA]</scope>
    <source>
        <strain evidence="3 4">CC-JY-1</strain>
    </source>
</reference>
<dbReference type="AlphaFoldDB" id="A0A091B1G3"/>
<dbReference type="PATRIC" id="fig|1384054.3.peg.2152"/>
<dbReference type="RefSeq" id="WP_052385899.1">
    <property type="nucleotide sequence ID" value="NZ_AVCH01000182.1"/>
</dbReference>
<dbReference type="Pfam" id="PF12697">
    <property type="entry name" value="Abhydrolase_6"/>
    <property type="match status" value="1"/>
</dbReference>
<evidence type="ECO:0000256" key="1">
    <source>
        <dbReference type="SAM" id="SignalP"/>
    </source>
</evidence>
<keyword evidence="4" id="KW-1185">Reference proteome</keyword>
<feature type="signal peptide" evidence="1">
    <location>
        <begin position="1"/>
        <end position="25"/>
    </location>
</feature>
<evidence type="ECO:0000313" key="4">
    <source>
        <dbReference type="Proteomes" id="UP000029392"/>
    </source>
</evidence>
<name>A0A091B1G3_9GAMM</name>
<sequence length="362" mass="38504">MCIRLAWTAALAATIAVLPLPVAGARPLEDWITRPGRTDAGFGGESYRQWLARVGSPLEEFQPAHGPRLAYAVVEPADYQLAYEFVRLPEGMGFTFEFRHAAPALPPPVRGTVVLLHGWSMDASSLLPWSLALSQQGYRTLLLDLRNHGLSGEAPAGYGTHEAADVLALLGHLRAQKRIAEPVHLFGVSYGAVTALHAAAQSGANVAGVVALEPFANAAESIRHYAGQLKSGAAGGWRGRALGWWLRATVDDGELAQALDRAGQRLGVDLGRLDTARPLAATPACVLLLHGARDQLVPVAAARTLATASPRLHYAELPQEDHFTLPARLDWLSRPVGDWLGNAAAAGERGCPTLSLPPDPLS</sequence>
<dbReference type="PANTHER" id="PTHR43194:SF2">
    <property type="entry name" value="PEROXISOMAL MEMBRANE PROTEIN LPX1"/>
    <property type="match status" value="1"/>
</dbReference>
<dbReference type="InterPro" id="IPR050228">
    <property type="entry name" value="Carboxylesterase_BioH"/>
</dbReference>
<gene>
    <name evidence="3" type="ORF">N790_02515</name>
</gene>
<dbReference type="InterPro" id="IPR029058">
    <property type="entry name" value="AB_hydrolase_fold"/>
</dbReference>
<proteinExistence type="predicted"/>
<organism evidence="3 4">
    <name type="scientific">Arenimonas malthae CC-JY-1</name>
    <dbReference type="NCBI Taxonomy" id="1384054"/>
    <lineage>
        <taxon>Bacteria</taxon>
        <taxon>Pseudomonadati</taxon>
        <taxon>Pseudomonadota</taxon>
        <taxon>Gammaproteobacteria</taxon>
        <taxon>Lysobacterales</taxon>
        <taxon>Lysobacteraceae</taxon>
        <taxon>Arenimonas</taxon>
    </lineage>
</organism>
<feature type="chain" id="PRO_5001869128" description="AB hydrolase-1 domain-containing protein" evidence="1">
    <location>
        <begin position="26"/>
        <end position="362"/>
    </location>
</feature>
<dbReference type="STRING" id="1384054.N790_02515"/>
<dbReference type="Proteomes" id="UP000029392">
    <property type="component" value="Unassembled WGS sequence"/>
</dbReference>
<protein>
    <recommendedName>
        <fullName evidence="2">AB hydrolase-1 domain-containing protein</fullName>
    </recommendedName>
</protein>
<evidence type="ECO:0000313" key="3">
    <source>
        <dbReference type="EMBL" id="KFN45501.1"/>
    </source>
</evidence>
<dbReference type="SUPFAM" id="SSF53474">
    <property type="entry name" value="alpha/beta-Hydrolases"/>
    <property type="match status" value="1"/>
</dbReference>